<sequence length="208" mass="23305">MASSTKKPPLQANQASTTLLRNQGDDYSSYHKSSTTIKGNSGPNLLRKDPPQSIDTSSDKQKHQSDYTVDELAPVAHHSPWKNYQRLFKVKFGDAEYFTVAEKFLPSANDKNSLVIIKSFLGHRAQNQIQSIQKVRDASFVTALEIFKVDDGFSVVFEFMHMSLSEIAGNPLLNELRVASILGQVDTAFKKVHKSRLTEDRFLKASNT</sequence>
<feature type="compositionally biased region" description="Polar residues" evidence="1">
    <location>
        <begin position="1"/>
        <end position="21"/>
    </location>
</feature>
<dbReference type="EMBL" id="MU853833">
    <property type="protein sequence ID" value="KAK3938284.1"/>
    <property type="molecule type" value="Genomic_DNA"/>
</dbReference>
<gene>
    <name evidence="2" type="ORF">QBC46DRAFT_410348</name>
</gene>
<protein>
    <recommendedName>
        <fullName evidence="4">Protein kinase domain-containing protein</fullName>
    </recommendedName>
</protein>
<feature type="compositionally biased region" description="Polar residues" evidence="1">
    <location>
        <begin position="30"/>
        <end position="43"/>
    </location>
</feature>
<comment type="caution">
    <text evidence="2">The sequence shown here is derived from an EMBL/GenBank/DDBJ whole genome shotgun (WGS) entry which is preliminary data.</text>
</comment>
<reference evidence="3" key="1">
    <citation type="journal article" date="2023" name="Mol. Phylogenet. Evol.">
        <title>Genome-scale phylogeny and comparative genomics of the fungal order Sordariales.</title>
        <authorList>
            <person name="Hensen N."/>
            <person name="Bonometti L."/>
            <person name="Westerberg I."/>
            <person name="Brannstrom I.O."/>
            <person name="Guillou S."/>
            <person name="Cros-Aarteil S."/>
            <person name="Calhoun S."/>
            <person name="Haridas S."/>
            <person name="Kuo A."/>
            <person name="Mondo S."/>
            <person name="Pangilinan J."/>
            <person name="Riley R."/>
            <person name="LaButti K."/>
            <person name="Andreopoulos B."/>
            <person name="Lipzen A."/>
            <person name="Chen C."/>
            <person name="Yan M."/>
            <person name="Daum C."/>
            <person name="Ng V."/>
            <person name="Clum A."/>
            <person name="Steindorff A."/>
            <person name="Ohm R.A."/>
            <person name="Martin F."/>
            <person name="Silar P."/>
            <person name="Natvig D.O."/>
            <person name="Lalanne C."/>
            <person name="Gautier V."/>
            <person name="Ament-Velasquez S.L."/>
            <person name="Kruys A."/>
            <person name="Hutchinson M.I."/>
            <person name="Powell A.J."/>
            <person name="Barry K."/>
            <person name="Miller A.N."/>
            <person name="Grigoriev I.V."/>
            <person name="Debuchy R."/>
            <person name="Gladieux P."/>
            <person name="Hiltunen Thoren M."/>
            <person name="Johannesson H."/>
        </authorList>
    </citation>
    <scope>NUCLEOTIDE SEQUENCE [LARGE SCALE GENOMIC DNA]</scope>
    <source>
        <strain evidence="3">CBS 340.73</strain>
    </source>
</reference>
<keyword evidence="3" id="KW-1185">Reference proteome</keyword>
<dbReference type="AlphaFoldDB" id="A0AAN6S2N2"/>
<dbReference type="InterPro" id="IPR011009">
    <property type="entry name" value="Kinase-like_dom_sf"/>
</dbReference>
<feature type="region of interest" description="Disordered" evidence="1">
    <location>
        <begin position="1"/>
        <end position="66"/>
    </location>
</feature>
<proteinExistence type="predicted"/>
<evidence type="ECO:0008006" key="4">
    <source>
        <dbReference type="Google" id="ProtNLM"/>
    </source>
</evidence>
<evidence type="ECO:0000313" key="2">
    <source>
        <dbReference type="EMBL" id="KAK3938284.1"/>
    </source>
</evidence>
<name>A0AAN6S2N2_9PEZI</name>
<dbReference type="SUPFAM" id="SSF56112">
    <property type="entry name" value="Protein kinase-like (PK-like)"/>
    <property type="match status" value="1"/>
</dbReference>
<evidence type="ECO:0000313" key="3">
    <source>
        <dbReference type="Proteomes" id="UP001303473"/>
    </source>
</evidence>
<evidence type="ECO:0000256" key="1">
    <source>
        <dbReference type="SAM" id="MobiDB-lite"/>
    </source>
</evidence>
<dbReference type="Proteomes" id="UP001303473">
    <property type="component" value="Unassembled WGS sequence"/>
</dbReference>
<organism evidence="2 3">
    <name type="scientific">Diplogelasinospora grovesii</name>
    <dbReference type="NCBI Taxonomy" id="303347"/>
    <lineage>
        <taxon>Eukaryota</taxon>
        <taxon>Fungi</taxon>
        <taxon>Dikarya</taxon>
        <taxon>Ascomycota</taxon>
        <taxon>Pezizomycotina</taxon>
        <taxon>Sordariomycetes</taxon>
        <taxon>Sordariomycetidae</taxon>
        <taxon>Sordariales</taxon>
        <taxon>Diplogelasinosporaceae</taxon>
        <taxon>Diplogelasinospora</taxon>
    </lineage>
</organism>
<accession>A0AAN6S2N2</accession>